<dbReference type="Pfam" id="PF13439">
    <property type="entry name" value="Glyco_transf_4"/>
    <property type="match status" value="1"/>
</dbReference>
<dbReference type="AlphaFoldDB" id="A0A2S2CVH1"/>
<organism evidence="2 3">
    <name type="scientific">Azospirillum thermophilum</name>
    <dbReference type="NCBI Taxonomy" id="2202148"/>
    <lineage>
        <taxon>Bacteria</taxon>
        <taxon>Pseudomonadati</taxon>
        <taxon>Pseudomonadota</taxon>
        <taxon>Alphaproteobacteria</taxon>
        <taxon>Rhodospirillales</taxon>
        <taxon>Azospirillaceae</taxon>
        <taxon>Azospirillum</taxon>
    </lineage>
</organism>
<protein>
    <recommendedName>
        <fullName evidence="1">Glycosyltransferase subfamily 4-like N-terminal domain-containing protein</fullName>
    </recommendedName>
</protein>
<dbReference type="GO" id="GO:0016757">
    <property type="term" value="F:glycosyltransferase activity"/>
    <property type="evidence" value="ECO:0007669"/>
    <property type="project" value="UniProtKB-ARBA"/>
</dbReference>
<dbReference type="EMBL" id="CP029354">
    <property type="protein sequence ID" value="AWK88478.1"/>
    <property type="molecule type" value="Genomic_DNA"/>
</dbReference>
<dbReference type="PANTHER" id="PTHR12526">
    <property type="entry name" value="GLYCOSYLTRANSFERASE"/>
    <property type="match status" value="1"/>
</dbReference>
<dbReference type="Proteomes" id="UP000245629">
    <property type="component" value="Chromosome 3"/>
</dbReference>
<sequence length="419" mass="45892">MIHESESAAGGAVARRLRARLSRLDGTTAGGGRPSIAVFDHHVVPTNPVGSRTLALLSALADECDFTVFAISFDNPRPDRIRHVAVPVTRRPLVVQYGCFHAVAALRYAVERLRRGRPFDFVLSADAIVLFADIYYIHFCNRAFLRMTSCPIRRDSLMGILHWANHALQAAVEPFVFRRASSMIAVSQGLARELDDAFPGTGGKTRVIHNRIDVGRLRRPDSFDRAAFRAGLGLDDRDTVLLFVAHGHFDRKGLPVLLAAQRQLADPRTVVLVVGGSDQGLRPYRAMAAEPGAGRVLFTGSSSDVRPYLWAADAFVFPSFYESFSLVSLEAAASGLPVIAPRLHGIDEYLVDGVDGFAVEQTPASVSGGIRRFLALTAEERRAMSAMAQMIAASFDMAGLDLLWRELLKDWQRMRPAPG</sequence>
<dbReference type="KEGG" id="azz:DEW08_20655"/>
<dbReference type="CDD" id="cd03801">
    <property type="entry name" value="GT4_PimA-like"/>
    <property type="match status" value="1"/>
</dbReference>
<gene>
    <name evidence="2" type="ORF">DEW08_20655</name>
</gene>
<dbReference type="RefSeq" id="WP_109330798.1">
    <property type="nucleotide sequence ID" value="NZ_CP029354.1"/>
</dbReference>
<dbReference type="PANTHER" id="PTHR12526:SF637">
    <property type="entry name" value="GLYCOSYLTRANSFERASE EPSF-RELATED"/>
    <property type="match status" value="1"/>
</dbReference>
<evidence type="ECO:0000313" key="2">
    <source>
        <dbReference type="EMBL" id="AWK88478.1"/>
    </source>
</evidence>
<dbReference type="SUPFAM" id="SSF53756">
    <property type="entry name" value="UDP-Glycosyltransferase/glycogen phosphorylase"/>
    <property type="match status" value="1"/>
</dbReference>
<dbReference type="OrthoDB" id="5490290at2"/>
<dbReference type="Gene3D" id="3.40.50.2000">
    <property type="entry name" value="Glycogen Phosphorylase B"/>
    <property type="match status" value="2"/>
</dbReference>
<feature type="domain" description="Glycosyltransferase subfamily 4-like N-terminal" evidence="1">
    <location>
        <begin position="51"/>
        <end position="215"/>
    </location>
</feature>
<name>A0A2S2CVH1_9PROT</name>
<evidence type="ECO:0000313" key="3">
    <source>
        <dbReference type="Proteomes" id="UP000245629"/>
    </source>
</evidence>
<proteinExistence type="predicted"/>
<reference evidence="3" key="1">
    <citation type="submission" date="2018-05" db="EMBL/GenBank/DDBJ databases">
        <title>Azospirillum thermophila sp. nov., a novel isolated from hot spring.</title>
        <authorList>
            <person name="Zhao Z."/>
        </authorList>
    </citation>
    <scope>NUCLEOTIDE SEQUENCE [LARGE SCALE GENOMIC DNA]</scope>
    <source>
        <strain evidence="3">CFH 70021</strain>
    </source>
</reference>
<dbReference type="InterPro" id="IPR028098">
    <property type="entry name" value="Glyco_trans_4-like_N"/>
</dbReference>
<keyword evidence="3" id="KW-1185">Reference proteome</keyword>
<dbReference type="Pfam" id="PF13692">
    <property type="entry name" value="Glyco_trans_1_4"/>
    <property type="match status" value="1"/>
</dbReference>
<accession>A0A2S2CVH1</accession>
<evidence type="ECO:0000259" key="1">
    <source>
        <dbReference type="Pfam" id="PF13439"/>
    </source>
</evidence>